<dbReference type="SUPFAM" id="SSF46894">
    <property type="entry name" value="C-terminal effector domain of the bipartite response regulators"/>
    <property type="match status" value="1"/>
</dbReference>
<evidence type="ECO:0000256" key="4">
    <source>
        <dbReference type="PROSITE-ProRule" id="PRU00169"/>
    </source>
</evidence>
<dbReference type="PANTHER" id="PTHR44688">
    <property type="entry name" value="DNA-BINDING TRANSCRIPTIONAL ACTIVATOR DEVR_DOSR"/>
    <property type="match status" value="1"/>
</dbReference>
<organism evidence="7 8">
    <name type="scientific">Crossiella cryophila</name>
    <dbReference type="NCBI Taxonomy" id="43355"/>
    <lineage>
        <taxon>Bacteria</taxon>
        <taxon>Bacillati</taxon>
        <taxon>Actinomycetota</taxon>
        <taxon>Actinomycetes</taxon>
        <taxon>Pseudonocardiales</taxon>
        <taxon>Pseudonocardiaceae</taxon>
        <taxon>Crossiella</taxon>
    </lineage>
</organism>
<dbReference type="AlphaFoldDB" id="A0A7W7FWK8"/>
<dbReference type="InterPro" id="IPR036388">
    <property type="entry name" value="WH-like_DNA-bd_sf"/>
</dbReference>
<dbReference type="PROSITE" id="PS00622">
    <property type="entry name" value="HTH_LUXR_1"/>
    <property type="match status" value="1"/>
</dbReference>
<dbReference type="InterPro" id="IPR000792">
    <property type="entry name" value="Tscrpt_reg_LuxR_C"/>
</dbReference>
<proteinExistence type="predicted"/>
<dbReference type="InterPro" id="IPR016032">
    <property type="entry name" value="Sig_transdc_resp-reg_C-effctor"/>
</dbReference>
<evidence type="ECO:0000256" key="1">
    <source>
        <dbReference type="ARBA" id="ARBA00023015"/>
    </source>
</evidence>
<dbReference type="GO" id="GO:0003677">
    <property type="term" value="F:DNA binding"/>
    <property type="evidence" value="ECO:0007669"/>
    <property type="project" value="UniProtKB-KW"/>
</dbReference>
<evidence type="ECO:0000313" key="7">
    <source>
        <dbReference type="EMBL" id="MBB4680392.1"/>
    </source>
</evidence>
<dbReference type="PRINTS" id="PR00038">
    <property type="entry name" value="HTHLUXR"/>
</dbReference>
<evidence type="ECO:0000313" key="8">
    <source>
        <dbReference type="Proteomes" id="UP000533598"/>
    </source>
</evidence>
<feature type="modified residue" description="4-aspartylphosphate" evidence="4">
    <location>
        <position position="71"/>
    </location>
</feature>
<dbReference type="PROSITE" id="PS50110">
    <property type="entry name" value="RESPONSE_REGULATORY"/>
    <property type="match status" value="1"/>
</dbReference>
<gene>
    <name evidence="7" type="ORF">HNR67_006510</name>
</gene>
<dbReference type="InterPro" id="IPR001789">
    <property type="entry name" value="Sig_transdc_resp-reg_receiver"/>
</dbReference>
<dbReference type="EMBL" id="JACHMH010000001">
    <property type="protein sequence ID" value="MBB4680392.1"/>
    <property type="molecule type" value="Genomic_DNA"/>
</dbReference>
<dbReference type="SMART" id="SM00448">
    <property type="entry name" value="REC"/>
    <property type="match status" value="1"/>
</dbReference>
<dbReference type="GO" id="GO:0000160">
    <property type="term" value="P:phosphorelay signal transduction system"/>
    <property type="evidence" value="ECO:0007669"/>
    <property type="project" value="InterPro"/>
</dbReference>
<dbReference type="GO" id="GO:0006355">
    <property type="term" value="P:regulation of DNA-templated transcription"/>
    <property type="evidence" value="ECO:0007669"/>
    <property type="project" value="InterPro"/>
</dbReference>
<keyword evidence="1" id="KW-0805">Transcription regulation</keyword>
<dbReference type="PANTHER" id="PTHR44688:SF16">
    <property type="entry name" value="DNA-BINDING TRANSCRIPTIONAL ACTIVATOR DEVR_DOSR"/>
    <property type="match status" value="1"/>
</dbReference>
<feature type="domain" description="HTH luxR-type" evidence="5">
    <location>
        <begin position="127"/>
        <end position="192"/>
    </location>
</feature>
<dbReference type="Gene3D" id="3.40.50.2300">
    <property type="match status" value="1"/>
</dbReference>
<evidence type="ECO:0000256" key="3">
    <source>
        <dbReference type="ARBA" id="ARBA00023163"/>
    </source>
</evidence>
<evidence type="ECO:0000259" key="6">
    <source>
        <dbReference type="PROSITE" id="PS50110"/>
    </source>
</evidence>
<dbReference type="SUPFAM" id="SSF52172">
    <property type="entry name" value="CheY-like"/>
    <property type="match status" value="1"/>
</dbReference>
<accession>A0A7W7FWK8</accession>
<name>A0A7W7FWK8_9PSEU</name>
<keyword evidence="2 7" id="KW-0238">DNA-binding</keyword>
<comment type="caution">
    <text evidence="7">The sequence shown here is derived from an EMBL/GenBank/DDBJ whole genome shotgun (WGS) entry which is preliminary data.</text>
</comment>
<protein>
    <submittedName>
        <fullName evidence="7">DNA-binding NarL/FixJ family response regulator</fullName>
    </submittedName>
</protein>
<dbReference type="RefSeq" id="WP_185006151.1">
    <property type="nucleotide sequence ID" value="NZ_BAAAUI010000005.1"/>
</dbReference>
<dbReference type="CDD" id="cd06170">
    <property type="entry name" value="LuxR_C_like"/>
    <property type="match status" value="1"/>
</dbReference>
<dbReference type="Proteomes" id="UP000533598">
    <property type="component" value="Unassembled WGS sequence"/>
</dbReference>
<keyword evidence="8" id="KW-1185">Reference proteome</keyword>
<dbReference type="Pfam" id="PF00072">
    <property type="entry name" value="Response_reg"/>
    <property type="match status" value="1"/>
</dbReference>
<keyword evidence="3" id="KW-0804">Transcription</keyword>
<dbReference type="SMART" id="SM00421">
    <property type="entry name" value="HTH_LUXR"/>
    <property type="match status" value="1"/>
</dbReference>
<dbReference type="Gene3D" id="1.10.10.10">
    <property type="entry name" value="Winged helix-like DNA-binding domain superfamily/Winged helix DNA-binding domain"/>
    <property type="match status" value="1"/>
</dbReference>
<evidence type="ECO:0000256" key="2">
    <source>
        <dbReference type="ARBA" id="ARBA00023125"/>
    </source>
</evidence>
<feature type="domain" description="Response regulatory" evidence="6">
    <location>
        <begin position="21"/>
        <end position="135"/>
    </location>
</feature>
<dbReference type="PROSITE" id="PS50043">
    <property type="entry name" value="HTH_LUXR_2"/>
    <property type="match status" value="1"/>
</dbReference>
<reference evidence="7 8" key="1">
    <citation type="submission" date="2020-08" db="EMBL/GenBank/DDBJ databases">
        <title>Sequencing the genomes of 1000 actinobacteria strains.</title>
        <authorList>
            <person name="Klenk H.-P."/>
        </authorList>
    </citation>
    <scope>NUCLEOTIDE SEQUENCE [LARGE SCALE GENOMIC DNA]</scope>
    <source>
        <strain evidence="7 8">DSM 44230</strain>
    </source>
</reference>
<sequence length="195" mass="20707">MNTLGGDRAAPTPHRNAAGGTVLLVGETLMRRTMTPRLHDLRIGQVHQATSAAAALEFAALAGPCALAVVDLVPPDTEGIRLVRELKSRGWPQVLVVVSPEEPLAVAAAFQAGAQGYLLRPGREVAVPDPVWELSNREIDVLRLVADGRSNKDIGGELGLSARTVDTHLWRIGRRLGSGDRALLVTLALRAGIIT</sequence>
<dbReference type="Pfam" id="PF00196">
    <property type="entry name" value="GerE"/>
    <property type="match status" value="1"/>
</dbReference>
<dbReference type="InterPro" id="IPR011006">
    <property type="entry name" value="CheY-like_superfamily"/>
</dbReference>
<evidence type="ECO:0000259" key="5">
    <source>
        <dbReference type="PROSITE" id="PS50043"/>
    </source>
</evidence>
<keyword evidence="4" id="KW-0597">Phosphoprotein</keyword>